<feature type="coiled-coil region" evidence="1">
    <location>
        <begin position="593"/>
        <end position="620"/>
    </location>
</feature>
<name>A0ABQ9H6S6_9NEOP</name>
<dbReference type="EMBL" id="JARBHB010000007">
    <property type="protein sequence ID" value="KAJ8879995.1"/>
    <property type="molecule type" value="Genomic_DNA"/>
</dbReference>
<dbReference type="Proteomes" id="UP001159363">
    <property type="component" value="Chromosome 6"/>
</dbReference>
<organism evidence="3 4">
    <name type="scientific">Dryococelus australis</name>
    <dbReference type="NCBI Taxonomy" id="614101"/>
    <lineage>
        <taxon>Eukaryota</taxon>
        <taxon>Metazoa</taxon>
        <taxon>Ecdysozoa</taxon>
        <taxon>Arthropoda</taxon>
        <taxon>Hexapoda</taxon>
        <taxon>Insecta</taxon>
        <taxon>Pterygota</taxon>
        <taxon>Neoptera</taxon>
        <taxon>Polyneoptera</taxon>
        <taxon>Phasmatodea</taxon>
        <taxon>Verophasmatodea</taxon>
        <taxon>Anareolatae</taxon>
        <taxon>Phasmatidae</taxon>
        <taxon>Eurycanthinae</taxon>
        <taxon>Dryococelus</taxon>
    </lineage>
</organism>
<comment type="caution">
    <text evidence="3">The sequence shown here is derived from an EMBL/GenBank/DDBJ whole genome shotgun (WGS) entry which is preliminary data.</text>
</comment>
<evidence type="ECO:0000256" key="1">
    <source>
        <dbReference type="SAM" id="Coils"/>
    </source>
</evidence>
<gene>
    <name evidence="3" type="ORF">PR048_020616</name>
</gene>
<proteinExistence type="predicted"/>
<protein>
    <submittedName>
        <fullName evidence="3">Uncharacterized protein</fullName>
    </submittedName>
</protein>
<feature type="region of interest" description="Disordered" evidence="2">
    <location>
        <begin position="495"/>
        <end position="534"/>
    </location>
</feature>
<keyword evidence="1" id="KW-0175">Coiled coil</keyword>
<keyword evidence="4" id="KW-1185">Reference proteome</keyword>
<sequence>MKSKTCYMCRDILTGAGPRRDFIGRPPANNKRRRVQEACQHAAAGKKQFAFRETRATNHRASSVRARLSVPWKDTECGSGAGALSDARSARRFSRHHTRREAASFSLSLAAAGAITRQFVRTYRGAAPGVDIPHYSHRPLSTRNCASVTSCTAPRGHRALTCDLATTSNIAPLLPTPSPTNRVRFAARSLTRFSFVGIVQTRCRWSAVFLGYLPPPPHPSPRFTVIGSQDLSILKRRKHITEYLQLFGWLALENRILLQLAREVDTFVQHDELLYLHKKIINLTPIHGHFIRHKTKLRRVGVESIVMWACPFSDWLHETLETGLVSDWPLRAGKGSLLAGLPSGETLAQSLPSTVTADNQSAVDIGISVHKTVEYSQQVIELANFSGLACKDLAFSFVRKWRATQAGKNSMVDSGAVDTYRHVVCSGRPRISRAVVNKADQSSAATLRWLGGRGRCSSTTSVAIRQATMRANPGLPSCFYTCRHSDIQGVRIACPRKPGDQRHPPARFPSAKIRGDRNRLASLGGEPGSEGANKGDSATYINSAIASKCKALNLRVVSLSHRFFVFVIFQGRWAALGTLTKWRRYIQAGTRHQACNKRQLANSERQLKVLEEDNIRLAVRDYKPDSALIGTKKWWCFTVADLGF</sequence>
<accession>A0ABQ9H6S6</accession>
<evidence type="ECO:0000256" key="2">
    <source>
        <dbReference type="SAM" id="MobiDB-lite"/>
    </source>
</evidence>
<reference evidence="3 4" key="1">
    <citation type="submission" date="2023-02" db="EMBL/GenBank/DDBJ databases">
        <title>LHISI_Scaffold_Assembly.</title>
        <authorList>
            <person name="Stuart O.P."/>
            <person name="Cleave R."/>
            <person name="Magrath M.J.L."/>
            <person name="Mikheyev A.S."/>
        </authorList>
    </citation>
    <scope>NUCLEOTIDE SEQUENCE [LARGE SCALE GENOMIC DNA]</scope>
    <source>
        <strain evidence="3">Daus_M_001</strain>
        <tissue evidence="3">Leg muscle</tissue>
    </source>
</reference>
<evidence type="ECO:0000313" key="4">
    <source>
        <dbReference type="Proteomes" id="UP001159363"/>
    </source>
</evidence>
<evidence type="ECO:0000313" key="3">
    <source>
        <dbReference type="EMBL" id="KAJ8879995.1"/>
    </source>
</evidence>